<name>A0ABM9C6G9_9BACL</name>
<evidence type="ECO:0008006" key="4">
    <source>
        <dbReference type="Google" id="ProtNLM"/>
    </source>
</evidence>
<evidence type="ECO:0000313" key="3">
    <source>
        <dbReference type="Proteomes" id="UP000838821"/>
    </source>
</evidence>
<dbReference type="Proteomes" id="UP000838821">
    <property type="component" value="Unassembled WGS sequence"/>
</dbReference>
<keyword evidence="3" id="KW-1185">Reference proteome</keyword>
<sequence>MPRRRNSGPHTIDPNKAMIQSVHYENGSIGAVQFQNGQVVDVQTAIEMTEADLIEDANTGVNRKGEKTLRSYPDGDPSNNLSNLPRF</sequence>
<feature type="compositionally biased region" description="Polar residues" evidence="1">
    <location>
        <begin position="77"/>
        <end position="87"/>
    </location>
</feature>
<dbReference type="Pfam" id="PF13031">
    <property type="entry name" value="DUF3892"/>
    <property type="match status" value="1"/>
</dbReference>
<evidence type="ECO:0000256" key="1">
    <source>
        <dbReference type="SAM" id="MobiDB-lite"/>
    </source>
</evidence>
<dbReference type="RefSeq" id="WP_235550656.1">
    <property type="nucleotide sequence ID" value="NZ_CAKMMW010000005.1"/>
</dbReference>
<accession>A0ABM9C6G9</accession>
<dbReference type="InterPro" id="IPR024997">
    <property type="entry name" value="DUF3892"/>
</dbReference>
<reference evidence="2" key="1">
    <citation type="submission" date="2022-01" db="EMBL/GenBank/DDBJ databases">
        <authorList>
            <person name="Criscuolo A."/>
        </authorList>
    </citation>
    <scope>NUCLEOTIDE SEQUENCE</scope>
    <source>
        <strain evidence="2">CIP111891</strain>
    </source>
</reference>
<proteinExistence type="predicted"/>
<gene>
    <name evidence="2" type="ORF">PAECIP111891_02359</name>
</gene>
<comment type="caution">
    <text evidence="2">The sequence shown here is derived from an EMBL/GenBank/DDBJ whole genome shotgun (WGS) entry which is preliminary data.</text>
</comment>
<feature type="region of interest" description="Disordered" evidence="1">
    <location>
        <begin position="57"/>
        <end position="87"/>
    </location>
</feature>
<dbReference type="EMBL" id="CAKMMW010000005">
    <property type="protein sequence ID" value="CAH1203580.1"/>
    <property type="molecule type" value="Genomic_DNA"/>
</dbReference>
<evidence type="ECO:0000313" key="2">
    <source>
        <dbReference type="EMBL" id="CAH1203580.1"/>
    </source>
</evidence>
<protein>
    <recommendedName>
        <fullName evidence="4">DUF3892 domain-containing protein</fullName>
    </recommendedName>
</protein>
<organism evidence="2 3">
    <name type="scientific">Paenibacillus allorhizoplanae</name>
    <dbReference type="NCBI Taxonomy" id="2905648"/>
    <lineage>
        <taxon>Bacteria</taxon>
        <taxon>Bacillati</taxon>
        <taxon>Bacillota</taxon>
        <taxon>Bacilli</taxon>
        <taxon>Bacillales</taxon>
        <taxon>Paenibacillaceae</taxon>
        <taxon>Paenibacillus</taxon>
    </lineage>
</organism>